<evidence type="ECO:0000313" key="2">
    <source>
        <dbReference type="Proteomes" id="UP000269226"/>
    </source>
</evidence>
<sequence>MSPAAYKVAYEGMSEEALRTYYNNENIWRSAAWICKI</sequence>
<gene>
    <name evidence="1" type="ORF">DAT561_0979</name>
</gene>
<protein>
    <submittedName>
        <fullName evidence="1">Uncharacterized protein</fullName>
    </submittedName>
</protein>
<reference evidence="1 2" key="1">
    <citation type="submission" date="2018-01" db="EMBL/GenBank/DDBJ databases">
        <title>Whole genome sequence of Melissococcus plutonius DAT561.</title>
        <authorList>
            <person name="Okumura K."/>
            <person name="Takamatsu D."/>
            <person name="Okura M."/>
        </authorList>
    </citation>
    <scope>NUCLEOTIDE SEQUENCE [LARGE SCALE GENOMIC DNA]</scope>
    <source>
        <strain evidence="1 2">DAT561</strain>
    </source>
</reference>
<dbReference type="Proteomes" id="UP000269226">
    <property type="component" value="Chromosome"/>
</dbReference>
<dbReference type="AlphaFoldDB" id="A0A2Z5Y2S1"/>
<accession>A0A2Z5Y2S1</accession>
<organism evidence="1 2">
    <name type="scientific">Melissococcus plutonius</name>
    <dbReference type="NCBI Taxonomy" id="33970"/>
    <lineage>
        <taxon>Bacteria</taxon>
        <taxon>Bacillati</taxon>
        <taxon>Bacillota</taxon>
        <taxon>Bacilli</taxon>
        <taxon>Lactobacillales</taxon>
        <taxon>Enterococcaceae</taxon>
        <taxon>Melissococcus</taxon>
    </lineage>
</organism>
<proteinExistence type="predicted"/>
<dbReference type="EMBL" id="AP018492">
    <property type="protein sequence ID" value="BBC61091.1"/>
    <property type="molecule type" value="Genomic_DNA"/>
</dbReference>
<name>A0A2Z5Y2S1_9ENTE</name>
<evidence type="ECO:0000313" key="1">
    <source>
        <dbReference type="EMBL" id="BBC61091.1"/>
    </source>
</evidence>